<dbReference type="AlphaFoldDB" id="A0A926NF14"/>
<dbReference type="PANTHER" id="PTHR13939:SF0">
    <property type="entry name" value="NMN AMIDOHYDROLASE-LIKE PROTEIN YFAY"/>
    <property type="match status" value="1"/>
</dbReference>
<sequence>MKSEIIAVGSELLLGQIANTNAQFLSQQLAEMGLGVYYHTVVGDNPDRLKQAVNTAKSRSNIIIFTGGLGPTKDDLTKETISSLLGRKLVTDENALSHIEEYFKKTKRTMSENNKKQALVIEDSFILKNEFGMAPGMAIEVNDIHFMFLPGPPSEMKPMFLNFGRDYFMSKLGQQEKITSRVLRYFGIGESQLETDIQDLIDSQTNPTIAPLAGDGEVTIRLTARHKEETTAFQLLDELENKINERVGSFFYGYDNTTLIQELMNVLHEKDKSISAAESLTGGLFTEQLTAVKGTSKVLNGGIVCYTNETKRDLLKVSEKTLETVGAVSRQCALEMAENIQSLTNSDIGISFTGEAGPVTNEDQPIGRVYIGIAASGQETIVHRLHVAGGRNTIRKRTVKYGCQLLIKQLNENTVK</sequence>
<dbReference type="HAMAP" id="MF_00226_B">
    <property type="entry name" value="CinA_B"/>
    <property type="match status" value="1"/>
</dbReference>
<comment type="caution">
    <text evidence="3">The sequence shown here is derived from an EMBL/GenBank/DDBJ whole genome shotgun (WGS) entry which is preliminary data.</text>
</comment>
<dbReference type="Gene3D" id="3.30.70.2860">
    <property type="match status" value="1"/>
</dbReference>
<reference evidence="3" key="1">
    <citation type="submission" date="2020-09" db="EMBL/GenBank/DDBJ databases">
        <title>A novel bacterium of genus Bacillus, isolated from South China Sea.</title>
        <authorList>
            <person name="Huang H."/>
            <person name="Mo K."/>
            <person name="Hu Y."/>
        </authorList>
    </citation>
    <scope>NUCLEOTIDE SEQUENCE</scope>
    <source>
        <strain evidence="3">IB182487</strain>
    </source>
</reference>
<dbReference type="InterPro" id="IPR001453">
    <property type="entry name" value="MoaB/Mog_dom"/>
</dbReference>
<dbReference type="NCBIfam" id="NF001813">
    <property type="entry name" value="PRK00549.1"/>
    <property type="match status" value="1"/>
</dbReference>
<dbReference type="InterPro" id="IPR041424">
    <property type="entry name" value="CinA_KH"/>
</dbReference>
<dbReference type="InterPro" id="IPR008136">
    <property type="entry name" value="CinA_C"/>
</dbReference>
<evidence type="ECO:0000259" key="2">
    <source>
        <dbReference type="SMART" id="SM00852"/>
    </source>
</evidence>
<name>A0A926NF14_9BACI</name>
<keyword evidence="4" id="KW-1185">Reference proteome</keyword>
<evidence type="ECO:0000313" key="3">
    <source>
        <dbReference type="EMBL" id="MBD1379288.1"/>
    </source>
</evidence>
<dbReference type="Proteomes" id="UP000626844">
    <property type="component" value="Unassembled WGS sequence"/>
</dbReference>
<dbReference type="PIRSF" id="PIRSF006728">
    <property type="entry name" value="CinA"/>
    <property type="match status" value="1"/>
</dbReference>
<evidence type="ECO:0000256" key="1">
    <source>
        <dbReference type="HAMAP-Rule" id="MF_00226"/>
    </source>
</evidence>
<evidence type="ECO:0000313" key="4">
    <source>
        <dbReference type="Proteomes" id="UP000626844"/>
    </source>
</evidence>
<dbReference type="PANTHER" id="PTHR13939">
    <property type="entry name" value="NICOTINAMIDE-NUCLEOTIDE AMIDOHYDROLASE PNCC"/>
    <property type="match status" value="1"/>
</dbReference>
<dbReference type="NCBIfam" id="TIGR00200">
    <property type="entry name" value="cinA_nterm"/>
    <property type="match status" value="1"/>
</dbReference>
<dbReference type="InterPro" id="IPR036653">
    <property type="entry name" value="CinA-like_C"/>
</dbReference>
<dbReference type="NCBIfam" id="TIGR00199">
    <property type="entry name" value="PncC_domain"/>
    <property type="match status" value="1"/>
</dbReference>
<dbReference type="InterPro" id="IPR036425">
    <property type="entry name" value="MoaB/Mog-like_dom_sf"/>
</dbReference>
<gene>
    <name evidence="1" type="primary">cinA</name>
    <name evidence="3" type="ORF">IC621_03500</name>
</gene>
<dbReference type="SUPFAM" id="SSF53218">
    <property type="entry name" value="Molybdenum cofactor biosynthesis proteins"/>
    <property type="match status" value="1"/>
</dbReference>
<dbReference type="InterPro" id="IPR050101">
    <property type="entry name" value="CinA"/>
</dbReference>
<dbReference type="Gene3D" id="3.40.980.10">
    <property type="entry name" value="MoaB/Mog-like domain"/>
    <property type="match status" value="1"/>
</dbReference>
<dbReference type="InterPro" id="IPR008135">
    <property type="entry name" value="Competence-induced_CinA"/>
</dbReference>
<feature type="domain" description="MoaB/Mog" evidence="2">
    <location>
        <begin position="4"/>
        <end position="170"/>
    </location>
</feature>
<organism evidence="3 4">
    <name type="scientific">Metabacillus arenae</name>
    <dbReference type="NCBI Taxonomy" id="2771434"/>
    <lineage>
        <taxon>Bacteria</taxon>
        <taxon>Bacillati</taxon>
        <taxon>Bacillota</taxon>
        <taxon>Bacilli</taxon>
        <taxon>Bacillales</taxon>
        <taxon>Bacillaceae</taxon>
        <taxon>Metabacillus</taxon>
    </lineage>
</organism>
<accession>A0A926NF14</accession>
<dbReference type="Pfam" id="PF18146">
    <property type="entry name" value="CinA_KH"/>
    <property type="match status" value="1"/>
</dbReference>
<dbReference type="NCBIfam" id="TIGR00177">
    <property type="entry name" value="molyb_syn"/>
    <property type="match status" value="1"/>
</dbReference>
<dbReference type="CDD" id="cd00885">
    <property type="entry name" value="cinA"/>
    <property type="match status" value="1"/>
</dbReference>
<proteinExistence type="inferred from homology"/>
<comment type="similarity">
    <text evidence="1">Belongs to the CinA family.</text>
</comment>
<dbReference type="Gene3D" id="3.90.950.20">
    <property type="entry name" value="CinA-like"/>
    <property type="match status" value="1"/>
</dbReference>
<dbReference type="Pfam" id="PF02464">
    <property type="entry name" value="CinA"/>
    <property type="match status" value="1"/>
</dbReference>
<dbReference type="EMBL" id="JACXAI010000003">
    <property type="protein sequence ID" value="MBD1379288.1"/>
    <property type="molecule type" value="Genomic_DNA"/>
</dbReference>
<dbReference type="SMART" id="SM00852">
    <property type="entry name" value="MoCF_biosynth"/>
    <property type="match status" value="1"/>
</dbReference>
<dbReference type="SUPFAM" id="SSF142433">
    <property type="entry name" value="CinA-like"/>
    <property type="match status" value="1"/>
</dbReference>
<dbReference type="Pfam" id="PF00994">
    <property type="entry name" value="MoCF_biosynth"/>
    <property type="match status" value="1"/>
</dbReference>
<protein>
    <recommendedName>
        <fullName evidence="1">Putative competence-damage inducible protein</fullName>
    </recommendedName>
</protein>